<dbReference type="Gene3D" id="1.20.144.10">
    <property type="entry name" value="Phosphatidic acid phosphatase type 2/haloperoxidase"/>
    <property type="match status" value="1"/>
</dbReference>
<dbReference type="STRING" id="357278.IV61_GL000303"/>
<evidence type="ECO:0000259" key="3">
    <source>
        <dbReference type="SMART" id="SM00014"/>
    </source>
</evidence>
<keyword evidence="5" id="KW-1185">Reference proteome</keyword>
<dbReference type="SMART" id="SM00014">
    <property type="entry name" value="acidPPc"/>
    <property type="match status" value="1"/>
</dbReference>
<dbReference type="Pfam" id="PF01569">
    <property type="entry name" value="PAP2"/>
    <property type="match status" value="1"/>
</dbReference>
<dbReference type="RefSeq" id="WP_020089336.1">
    <property type="nucleotide sequence ID" value="NZ_AZCZ01000012.1"/>
</dbReference>
<dbReference type="Proteomes" id="UP000051176">
    <property type="component" value="Unassembled WGS sequence"/>
</dbReference>
<proteinExistence type="predicted"/>
<dbReference type="InterPro" id="IPR000326">
    <property type="entry name" value="PAP2/HPO"/>
</dbReference>
<feature type="domain" description="Phosphatidic acid phosphatase type 2/haloperoxidase" evidence="3">
    <location>
        <begin position="183"/>
        <end position="299"/>
    </location>
</feature>
<evidence type="ECO:0000313" key="5">
    <source>
        <dbReference type="Proteomes" id="UP000051176"/>
    </source>
</evidence>
<sequence>MKTRQRTWTKRAAAVLSLVAVTLPMVTNVTTASAKAKQPNVAALLKPHEANYGYLVDEYHQNLDNMTYMTPNSDPVIGVITGFTKYWDKGKVIDKDMIDLNLAKSAKVTEERSYSEMERAYFSDRRDLRYNLISGLGPYAPAFIKNANAQTNYLSMPSTPLPANYSPKNPKWATQDSQLGDLVKLVDVAEGSPYSGINSPKHYVAMPRPYRLSKAVKPLPAVENIMAHAKPDSFDLPSGHTTAAFDSGIAFAYALPQRFQQLITRSSEVGYDRIIAGRHSPLAVMGGRMTGTAIAAAVLNDPANQETAKAGYEAAQSNALLGSKDATAQDDFKSYEKNRQDYRYRMTYGFDQTGDTTQTMRVPKGAEVLLKTRLPYLNNTQRRAVLFTTGMPSGYPGMDDAEGWGRLDLFSAANGYGSFLNNVKVNMDAKKGNFNAKDTWKNQIGGTGKLTKTGTGQLTLSGANRYTGGTELKGGTLQVANTTALGKGTVKLTKGNLKLATTKVTVRGQFQQAKAGKLTMSRAGHLTIKKTAKFNGTLKVTKGQLKKGAKLITYKKHTGKFKHVNGLPKGWHIVYTKHAVKLAK</sequence>
<dbReference type="PATRIC" id="fig|1267003.4.peg.308"/>
<dbReference type="InterPro" id="IPR036938">
    <property type="entry name" value="PAP2/HPO_sf"/>
</dbReference>
<feature type="signal peptide" evidence="2">
    <location>
        <begin position="1"/>
        <end position="34"/>
    </location>
</feature>
<name>A0A0R1H0R2_9LACO</name>
<dbReference type="SUPFAM" id="SSF48317">
    <property type="entry name" value="Acid phosphatase/Vanadium-dependent haloperoxidase"/>
    <property type="match status" value="1"/>
</dbReference>
<dbReference type="NCBIfam" id="TIGR02601">
    <property type="entry name" value="autotrns_rpt"/>
    <property type="match status" value="1"/>
</dbReference>
<dbReference type="SUPFAM" id="SSF51126">
    <property type="entry name" value="Pectin lyase-like"/>
    <property type="match status" value="1"/>
</dbReference>
<feature type="chain" id="PRO_5006404875" evidence="2">
    <location>
        <begin position="35"/>
        <end position="584"/>
    </location>
</feature>
<evidence type="ECO:0000256" key="1">
    <source>
        <dbReference type="ARBA" id="ARBA00022729"/>
    </source>
</evidence>
<dbReference type="eggNOG" id="COG0671">
    <property type="taxonomic scope" value="Bacteria"/>
</dbReference>
<dbReference type="EMBL" id="AZCZ01000012">
    <property type="protein sequence ID" value="KRK37233.1"/>
    <property type="molecule type" value="Genomic_DNA"/>
</dbReference>
<keyword evidence="1 2" id="KW-0732">Signal</keyword>
<organism evidence="4 5">
    <name type="scientific">Levilactobacillus parabrevis ATCC 53295</name>
    <dbReference type="NCBI Taxonomy" id="1267003"/>
    <lineage>
        <taxon>Bacteria</taxon>
        <taxon>Bacillati</taxon>
        <taxon>Bacillota</taxon>
        <taxon>Bacilli</taxon>
        <taxon>Lactobacillales</taxon>
        <taxon>Lactobacillaceae</taxon>
        <taxon>Levilactobacillus</taxon>
    </lineage>
</organism>
<accession>A0A0R1H0R2</accession>
<evidence type="ECO:0000256" key="2">
    <source>
        <dbReference type="SAM" id="SignalP"/>
    </source>
</evidence>
<gene>
    <name evidence="4" type="ORF">FD07_GL000290</name>
</gene>
<comment type="caution">
    <text evidence="4">The sequence shown here is derived from an EMBL/GenBank/DDBJ whole genome shotgun (WGS) entry which is preliminary data.</text>
</comment>
<evidence type="ECO:0000313" key="4">
    <source>
        <dbReference type="EMBL" id="KRK37233.1"/>
    </source>
</evidence>
<dbReference type="AlphaFoldDB" id="A0A0R1H0R2"/>
<dbReference type="Pfam" id="PF12951">
    <property type="entry name" value="PATR"/>
    <property type="match status" value="1"/>
</dbReference>
<protein>
    <submittedName>
        <fullName evidence="4">Membrane-associated phospholipid phosphatase</fullName>
    </submittedName>
</protein>
<reference evidence="4 5" key="1">
    <citation type="journal article" date="2015" name="Genome Announc.">
        <title>Expanding the biotechnology potential of lactobacilli through comparative genomics of 213 strains and associated genera.</title>
        <authorList>
            <person name="Sun Z."/>
            <person name="Harris H.M."/>
            <person name="McCann A."/>
            <person name="Guo C."/>
            <person name="Argimon S."/>
            <person name="Zhang W."/>
            <person name="Yang X."/>
            <person name="Jeffery I.B."/>
            <person name="Cooney J.C."/>
            <person name="Kagawa T.F."/>
            <person name="Liu W."/>
            <person name="Song Y."/>
            <person name="Salvetti E."/>
            <person name="Wrobel A."/>
            <person name="Rasinkangas P."/>
            <person name="Parkhill J."/>
            <person name="Rea M.C."/>
            <person name="O'Sullivan O."/>
            <person name="Ritari J."/>
            <person name="Douillard F.P."/>
            <person name="Paul Ross R."/>
            <person name="Yang R."/>
            <person name="Briner A.E."/>
            <person name="Felis G.E."/>
            <person name="de Vos W.M."/>
            <person name="Barrangou R."/>
            <person name="Klaenhammer T.R."/>
            <person name="Caufield P.W."/>
            <person name="Cui Y."/>
            <person name="Zhang H."/>
            <person name="O'Toole P.W."/>
        </authorList>
    </citation>
    <scope>NUCLEOTIDE SEQUENCE [LARGE SCALE GENOMIC DNA]</scope>
    <source>
        <strain evidence="4 5">ATCC 53295</strain>
    </source>
</reference>
<dbReference type="InterPro" id="IPR011050">
    <property type="entry name" value="Pectin_lyase_fold/virulence"/>
</dbReference>
<dbReference type="InterPro" id="IPR013425">
    <property type="entry name" value="Autotrns_rpt"/>
</dbReference>
<dbReference type="OrthoDB" id="9780507at2"/>